<dbReference type="InterPro" id="IPR000835">
    <property type="entry name" value="HTH_MarR-typ"/>
</dbReference>
<keyword evidence="1" id="KW-0805">Transcription regulation</keyword>
<evidence type="ECO:0000256" key="2">
    <source>
        <dbReference type="ARBA" id="ARBA00023125"/>
    </source>
</evidence>
<dbReference type="Pfam" id="PF12802">
    <property type="entry name" value="MarR_2"/>
    <property type="match status" value="1"/>
</dbReference>
<gene>
    <name evidence="5" type="ORF">RM479_14635</name>
</gene>
<evidence type="ECO:0000259" key="4">
    <source>
        <dbReference type="Pfam" id="PF12802"/>
    </source>
</evidence>
<name>A0ABU2MAF4_9ACTN</name>
<evidence type="ECO:0000313" key="5">
    <source>
        <dbReference type="EMBL" id="MDT0329654.1"/>
    </source>
</evidence>
<dbReference type="InterPro" id="IPR011991">
    <property type="entry name" value="ArsR-like_HTH"/>
</dbReference>
<evidence type="ECO:0000256" key="3">
    <source>
        <dbReference type="ARBA" id="ARBA00023163"/>
    </source>
</evidence>
<dbReference type="PANTHER" id="PTHR38465">
    <property type="entry name" value="HTH-TYPE TRANSCRIPTIONAL REGULATOR MJ1563-RELATED"/>
    <property type="match status" value="1"/>
</dbReference>
<protein>
    <submittedName>
        <fullName evidence="5">MarR family transcriptional regulator</fullName>
    </submittedName>
</protein>
<keyword evidence="6" id="KW-1185">Reference proteome</keyword>
<evidence type="ECO:0000256" key="1">
    <source>
        <dbReference type="ARBA" id="ARBA00023015"/>
    </source>
</evidence>
<evidence type="ECO:0000313" key="6">
    <source>
        <dbReference type="Proteomes" id="UP001183390"/>
    </source>
</evidence>
<dbReference type="Gene3D" id="1.10.287.160">
    <property type="entry name" value="HR1 repeat"/>
    <property type="match status" value="1"/>
</dbReference>
<organism evidence="5 6">
    <name type="scientific">Nocardiopsis lambiniae</name>
    <dbReference type="NCBI Taxonomy" id="3075539"/>
    <lineage>
        <taxon>Bacteria</taxon>
        <taxon>Bacillati</taxon>
        <taxon>Actinomycetota</taxon>
        <taxon>Actinomycetes</taxon>
        <taxon>Streptosporangiales</taxon>
        <taxon>Nocardiopsidaceae</taxon>
        <taxon>Nocardiopsis</taxon>
    </lineage>
</organism>
<accession>A0ABU2MAF4</accession>
<dbReference type="InterPro" id="IPR052362">
    <property type="entry name" value="HTH-GbsR_regulator"/>
</dbReference>
<dbReference type="InterPro" id="IPR036388">
    <property type="entry name" value="WH-like_DNA-bd_sf"/>
</dbReference>
<dbReference type="EMBL" id="JAVREP010000008">
    <property type="protein sequence ID" value="MDT0329654.1"/>
    <property type="molecule type" value="Genomic_DNA"/>
</dbReference>
<reference evidence="6" key="1">
    <citation type="submission" date="2023-07" db="EMBL/GenBank/DDBJ databases">
        <title>30 novel species of actinomycetes from the DSMZ collection.</title>
        <authorList>
            <person name="Nouioui I."/>
        </authorList>
    </citation>
    <scope>NUCLEOTIDE SEQUENCE [LARGE SCALE GENOMIC DNA]</scope>
    <source>
        <strain evidence="6">DSM 44743</strain>
    </source>
</reference>
<dbReference type="Proteomes" id="UP001183390">
    <property type="component" value="Unassembled WGS sequence"/>
</dbReference>
<feature type="domain" description="HTH marR-type" evidence="4">
    <location>
        <begin position="31"/>
        <end position="86"/>
    </location>
</feature>
<keyword evidence="2" id="KW-0238">DNA-binding</keyword>
<dbReference type="PANTHER" id="PTHR38465:SF2">
    <property type="entry name" value="HTH-TYPE TRANSCRIPTIONAL REGULATOR MMPR5"/>
    <property type="match status" value="1"/>
</dbReference>
<dbReference type="RefSeq" id="WP_311512286.1">
    <property type="nucleotide sequence ID" value="NZ_JAVREP010000008.1"/>
</dbReference>
<sequence length="169" mass="19139">MPEERDNEAEQGFREDFVRRFAEHWHAQGGPRSEGRILGYLLVADAEAVSAEQIAEGAGVSRGSVSQAVRRLRKSGFVDLVETPGERTRRVTVDEDVWGGFLRNERAYLQRQKGLAADALRLLPGLGAPARARLRNMHDYMTWMDDHHDALLARWEEYKAARDTRPDGP</sequence>
<dbReference type="Gene3D" id="1.10.10.10">
    <property type="entry name" value="Winged helix-like DNA-binding domain superfamily/Winged helix DNA-binding domain"/>
    <property type="match status" value="1"/>
</dbReference>
<comment type="caution">
    <text evidence="5">The sequence shown here is derived from an EMBL/GenBank/DDBJ whole genome shotgun (WGS) entry which is preliminary data.</text>
</comment>
<dbReference type="InterPro" id="IPR036390">
    <property type="entry name" value="WH_DNA-bd_sf"/>
</dbReference>
<dbReference type="SUPFAM" id="SSF46785">
    <property type="entry name" value="Winged helix' DNA-binding domain"/>
    <property type="match status" value="1"/>
</dbReference>
<proteinExistence type="predicted"/>
<dbReference type="CDD" id="cd00090">
    <property type="entry name" value="HTH_ARSR"/>
    <property type="match status" value="1"/>
</dbReference>
<keyword evidence="3" id="KW-0804">Transcription</keyword>